<reference evidence="1 2" key="1">
    <citation type="submission" date="2020-04" db="EMBL/GenBank/DDBJ databases">
        <title>Chitinophaga sp. G-6-1-13 sp. nov., isolated from soil.</title>
        <authorList>
            <person name="Dahal R.H."/>
            <person name="Chaudhary D.K."/>
        </authorList>
    </citation>
    <scope>NUCLEOTIDE SEQUENCE [LARGE SCALE GENOMIC DNA]</scope>
    <source>
        <strain evidence="1 2">G-6-1-13</strain>
    </source>
</reference>
<accession>A0A848GGC3</accession>
<keyword evidence="2" id="KW-1185">Reference proteome</keyword>
<proteinExistence type="predicted"/>
<comment type="caution">
    <text evidence="1">The sequence shown here is derived from an EMBL/GenBank/DDBJ whole genome shotgun (WGS) entry which is preliminary data.</text>
</comment>
<name>A0A848GGC3_9BACT</name>
<dbReference type="RefSeq" id="WP_169224563.1">
    <property type="nucleotide sequence ID" value="NZ_JABBGC010000001.1"/>
</dbReference>
<protein>
    <submittedName>
        <fullName evidence="1">Uncharacterized protein</fullName>
    </submittedName>
</protein>
<evidence type="ECO:0000313" key="2">
    <source>
        <dbReference type="Proteomes" id="UP000583266"/>
    </source>
</evidence>
<organism evidence="1 2">
    <name type="scientific">Chitinophaga fulva</name>
    <dbReference type="NCBI Taxonomy" id="2728842"/>
    <lineage>
        <taxon>Bacteria</taxon>
        <taxon>Pseudomonadati</taxon>
        <taxon>Bacteroidota</taxon>
        <taxon>Chitinophagia</taxon>
        <taxon>Chitinophagales</taxon>
        <taxon>Chitinophagaceae</taxon>
        <taxon>Chitinophaga</taxon>
    </lineage>
</organism>
<dbReference type="AlphaFoldDB" id="A0A848GGC3"/>
<gene>
    <name evidence="1" type="ORF">HHL17_09910</name>
</gene>
<evidence type="ECO:0000313" key="1">
    <source>
        <dbReference type="EMBL" id="NML37504.1"/>
    </source>
</evidence>
<sequence length="154" mass="18470">MNTEHSRWVLSRERAIEELQTTKLKFLTYSDLIYSNSLFEKMERIDNKDLKRTIIPTWCRYQNEEMELKNEDFFSFFFGDIGMEELTFLITDEGHDNGWVFQFLVKDFAGFSKWYEASFARDFFQFSDYLVVYPSLNMIRLLDDEGGINQLVVL</sequence>
<dbReference type="Proteomes" id="UP000583266">
    <property type="component" value="Unassembled WGS sequence"/>
</dbReference>
<dbReference type="EMBL" id="JABBGC010000001">
    <property type="protein sequence ID" value="NML37504.1"/>
    <property type="molecule type" value="Genomic_DNA"/>
</dbReference>